<dbReference type="CDD" id="cd11579">
    <property type="entry name" value="Glyco_tran_WbsX"/>
    <property type="match status" value="1"/>
</dbReference>
<dbReference type="GO" id="GO:0016740">
    <property type="term" value="F:transferase activity"/>
    <property type="evidence" value="ECO:0007669"/>
    <property type="project" value="UniProtKB-KW"/>
</dbReference>
<dbReference type="Gene3D" id="3.20.20.80">
    <property type="entry name" value="Glycosidases"/>
    <property type="match status" value="1"/>
</dbReference>
<dbReference type="OrthoDB" id="9816424at2"/>
<name>A0A1H6ANV8_9FLAO</name>
<reference evidence="2" key="1">
    <citation type="submission" date="2016-10" db="EMBL/GenBank/DDBJ databases">
        <authorList>
            <person name="Varghese N."/>
            <person name="Submissions S."/>
        </authorList>
    </citation>
    <scope>NUCLEOTIDE SEQUENCE [LARGE SCALE GENOMIC DNA]</scope>
    <source>
        <strain evidence="2">DSM 21580</strain>
    </source>
</reference>
<gene>
    <name evidence="1" type="ORF">SAMN05421847_2524</name>
</gene>
<accession>A0A1H6ANV8</accession>
<proteinExistence type="predicted"/>
<dbReference type="RefSeq" id="WP_103914382.1">
    <property type="nucleotide sequence ID" value="NZ_FNUS01000006.1"/>
</dbReference>
<dbReference type="PANTHER" id="PTHR41244:SF1">
    <property type="entry name" value="GLYCOSYLTRANSFERASE"/>
    <property type="match status" value="1"/>
</dbReference>
<dbReference type="InterPro" id="IPR032719">
    <property type="entry name" value="WbsX"/>
</dbReference>
<dbReference type="Pfam" id="PF14307">
    <property type="entry name" value="Glyco_tran_WbsX"/>
    <property type="match status" value="1"/>
</dbReference>
<organism evidence="1 2">
    <name type="scientific">Halpernia humi</name>
    <dbReference type="NCBI Taxonomy" id="493375"/>
    <lineage>
        <taxon>Bacteria</taxon>
        <taxon>Pseudomonadati</taxon>
        <taxon>Bacteroidota</taxon>
        <taxon>Flavobacteriia</taxon>
        <taxon>Flavobacteriales</taxon>
        <taxon>Weeksellaceae</taxon>
        <taxon>Chryseobacterium group</taxon>
        <taxon>Halpernia</taxon>
    </lineage>
</organism>
<protein>
    <submittedName>
        <fullName evidence="1">Glycosyltransferase WbsX</fullName>
    </submittedName>
</protein>
<evidence type="ECO:0000313" key="1">
    <source>
        <dbReference type="EMBL" id="SEG50092.1"/>
    </source>
</evidence>
<dbReference type="PANTHER" id="PTHR41244">
    <property type="entry name" value="RHAMNAN SYNTHESIS F"/>
    <property type="match status" value="1"/>
</dbReference>
<keyword evidence="2" id="KW-1185">Reference proteome</keyword>
<sequence>MSNNKIKYLAYYLPQFHPIPENDEWWGEGFTEWTNVKKAKPLFKGHQQPVKPGELGYYDLLKTEEIQEKQAKLAKEHGIDGFIYYQYWFGNGKMLLEKPAEKMLANINVDLPFCFCWANESWRGIWHGLDNPDTLMEQTYNGEEDYKNYFNYLLPFFQDQRYVKIDNKPVFVVYDAAALPNDFIPFFQNLAKENQLNGIYFMASNRGSNDYDYKSKGFDSKISGDYNVLLDKELFKIRKPTFRNRLLKKLQKNVNLPMVLDYKSFFKKLKYTNSNVETFPMVLPNWDNTPRSKYKGFLFSNSSPDLFKKEIKKAIKFLNNKDCKEKLIIIKSWNEWAEGNYIEPDENLGRNWLKSFK</sequence>
<evidence type="ECO:0000313" key="2">
    <source>
        <dbReference type="Proteomes" id="UP000236738"/>
    </source>
</evidence>
<dbReference type="AlphaFoldDB" id="A0A1H6ANV8"/>
<dbReference type="EMBL" id="FNUS01000006">
    <property type="protein sequence ID" value="SEG50092.1"/>
    <property type="molecule type" value="Genomic_DNA"/>
</dbReference>
<keyword evidence="1" id="KW-0808">Transferase</keyword>
<dbReference type="Proteomes" id="UP000236738">
    <property type="component" value="Unassembled WGS sequence"/>
</dbReference>